<dbReference type="Proteomes" id="UP000254236">
    <property type="component" value="Chromosome"/>
</dbReference>
<dbReference type="KEGG" id="bsau:DWV08_09025"/>
<dbReference type="EMBL" id="QSWH01000001">
    <property type="protein sequence ID" value="RRR24750.1"/>
    <property type="molecule type" value="Genomic_DNA"/>
</dbReference>
<dbReference type="InterPro" id="IPR025443">
    <property type="entry name" value="DUF4307"/>
</dbReference>
<dbReference type="RefSeq" id="WP_115413480.1">
    <property type="nucleotide sequence ID" value="NZ_CP031356.1"/>
</dbReference>
<reference evidence="2 4" key="1">
    <citation type="submission" date="2018-07" db="EMBL/GenBank/DDBJ databases">
        <title>Brachybacterium saurashtrense DSM 23186 genome sequence.</title>
        <authorList>
            <person name="Guo L."/>
        </authorList>
    </citation>
    <scope>NUCLEOTIDE SEQUENCE [LARGE SCALE GENOMIC DNA]</scope>
    <source>
        <strain evidence="2 4">DSM 23186</strain>
    </source>
</reference>
<dbReference type="OrthoDB" id="4793644at2"/>
<accession>A0A345YP80</accession>
<dbReference type="EMBL" id="CP031356">
    <property type="protein sequence ID" value="AXK45732.1"/>
    <property type="molecule type" value="Genomic_DNA"/>
</dbReference>
<evidence type="ECO:0000256" key="1">
    <source>
        <dbReference type="SAM" id="Phobius"/>
    </source>
</evidence>
<dbReference type="Pfam" id="PF14155">
    <property type="entry name" value="DUF4307"/>
    <property type="match status" value="1"/>
</dbReference>
<proteinExistence type="predicted"/>
<keyword evidence="4" id="KW-1185">Reference proteome</keyword>
<keyword evidence="1" id="KW-0812">Transmembrane</keyword>
<gene>
    <name evidence="2" type="ORF">DWV08_09025</name>
    <name evidence="3" type="ORF">DXU92_00770</name>
</gene>
<keyword evidence="1" id="KW-1133">Transmembrane helix</keyword>
<name>A0A345YP80_9MICO</name>
<reference evidence="3 5" key="2">
    <citation type="submission" date="2018-08" db="EMBL/GenBank/DDBJ databases">
        <title>Brachybacterium saurashtrense DSM 23186.</title>
        <authorList>
            <person name="Li Y."/>
        </authorList>
    </citation>
    <scope>NUCLEOTIDE SEQUENCE [LARGE SCALE GENOMIC DNA]</scope>
    <source>
        <strain evidence="3 5">DSM 23186</strain>
    </source>
</reference>
<dbReference type="AlphaFoldDB" id="A0A345YP80"/>
<sequence length="130" mass="14062">MTAPDRRHEQRYGGPLVGRRTSRVLIALAAAVFLGIVGYVGVQAASTPVRHEVLAYQHLADDVIAVDFQVTMDPGTEAVCRVQALNKGRAQVGFLETTIPAQESRRSTHHVEISTQGEAVSAEIIDCSPR</sequence>
<evidence type="ECO:0000313" key="5">
    <source>
        <dbReference type="Proteomes" id="UP000282185"/>
    </source>
</evidence>
<dbReference type="Proteomes" id="UP000282185">
    <property type="component" value="Unassembled WGS sequence"/>
</dbReference>
<evidence type="ECO:0000313" key="4">
    <source>
        <dbReference type="Proteomes" id="UP000254236"/>
    </source>
</evidence>
<protein>
    <submittedName>
        <fullName evidence="3">DUF4307 domain-containing protein</fullName>
    </submittedName>
</protein>
<feature type="transmembrane region" description="Helical" evidence="1">
    <location>
        <begin position="21"/>
        <end position="42"/>
    </location>
</feature>
<keyword evidence="1" id="KW-0472">Membrane</keyword>
<evidence type="ECO:0000313" key="3">
    <source>
        <dbReference type="EMBL" id="RRR24750.1"/>
    </source>
</evidence>
<organism evidence="3 5">
    <name type="scientific">Brachybacterium saurashtrense</name>
    <dbReference type="NCBI Taxonomy" id="556288"/>
    <lineage>
        <taxon>Bacteria</taxon>
        <taxon>Bacillati</taxon>
        <taxon>Actinomycetota</taxon>
        <taxon>Actinomycetes</taxon>
        <taxon>Micrococcales</taxon>
        <taxon>Dermabacteraceae</taxon>
        <taxon>Brachybacterium</taxon>
    </lineage>
</organism>
<evidence type="ECO:0000313" key="2">
    <source>
        <dbReference type="EMBL" id="AXK45732.1"/>
    </source>
</evidence>